<dbReference type="EMBL" id="PKJS01000011">
    <property type="protein sequence ID" value="PKZ68279.1"/>
    <property type="molecule type" value="Genomic_DNA"/>
</dbReference>
<gene>
    <name evidence="1" type="ORF">CYJ96_09045</name>
</gene>
<accession>A0A2I1RGL6</accession>
<dbReference type="Proteomes" id="UP000234914">
    <property type="component" value="Unassembled WGS sequence"/>
</dbReference>
<comment type="caution">
    <text evidence="1">The sequence shown here is derived from an EMBL/GenBank/DDBJ whole genome shotgun (WGS) entry which is preliminary data.</text>
</comment>
<dbReference type="Pfam" id="PF23840">
    <property type="entry name" value="Phage_tail_terminator"/>
    <property type="match status" value="1"/>
</dbReference>
<proteinExistence type="predicted"/>
<sequence>MSLPLWHDDLFACYPAMIERLETLVADGTVKVIKEADDISDLFPDGENGSRRLPLDGAIYVIFDSVNPTGDSNDNGKNQEHEIGFSLVYTVKKYNFRGLSGMSVGKVLARIGKCMNGFEPTKDGRTLTLSPFEQRNPLPVQYKNGFGYFSLRYVTTVATYATDVD</sequence>
<reference evidence="1 2" key="1">
    <citation type="submission" date="2017-12" db="EMBL/GenBank/DDBJ databases">
        <title>Phylogenetic diversity of female urinary microbiome.</title>
        <authorList>
            <person name="Thomas-White K."/>
            <person name="Wolfe A.J."/>
        </authorList>
    </citation>
    <scope>NUCLEOTIDE SEQUENCE [LARGE SCALE GENOMIC DNA]</scope>
    <source>
        <strain evidence="1 2">UMB0416</strain>
    </source>
</reference>
<protein>
    <submittedName>
        <fullName evidence="1">Uncharacterized protein</fullName>
    </submittedName>
</protein>
<dbReference type="InterPro" id="IPR056912">
    <property type="entry name" value="Phage_JBD30_tail_term-like"/>
</dbReference>
<name>A0A2I1RGL6_FAUOS</name>
<evidence type="ECO:0000313" key="1">
    <source>
        <dbReference type="EMBL" id="PKZ68279.1"/>
    </source>
</evidence>
<dbReference type="AlphaFoldDB" id="A0A2I1RGL6"/>
<evidence type="ECO:0000313" key="2">
    <source>
        <dbReference type="Proteomes" id="UP000234914"/>
    </source>
</evidence>
<dbReference type="RefSeq" id="WP_101964749.1">
    <property type="nucleotide sequence ID" value="NZ_PKJS01000011.1"/>
</dbReference>
<organism evidence="1 2">
    <name type="scientific">Faucicola osloensis</name>
    <name type="common">Moraxella osloensis</name>
    <dbReference type="NCBI Taxonomy" id="34062"/>
    <lineage>
        <taxon>Bacteria</taxon>
        <taxon>Pseudomonadati</taxon>
        <taxon>Pseudomonadota</taxon>
        <taxon>Gammaproteobacteria</taxon>
        <taxon>Moraxellales</taxon>
        <taxon>Moraxellaceae</taxon>
        <taxon>Faucicola</taxon>
    </lineage>
</organism>